<comment type="function">
    <text evidence="3">Required for maturation of 30S ribosomal subunits.</text>
</comment>
<comment type="similarity">
    <text evidence="3">Belongs to the RimP family.</text>
</comment>
<name>A0ABY4P7J8_9LACO</name>
<accession>A0ABY4P7J8</accession>
<dbReference type="PANTHER" id="PTHR33867">
    <property type="entry name" value="RIBOSOME MATURATION FACTOR RIMP"/>
    <property type="match status" value="1"/>
</dbReference>
<gene>
    <name evidence="3 6" type="primary">rimP</name>
    <name evidence="6" type="ORF">MOO45_05025</name>
</gene>
<dbReference type="InterPro" id="IPR028989">
    <property type="entry name" value="RimP_N"/>
</dbReference>
<keyword evidence="1 3" id="KW-0963">Cytoplasm</keyword>
<evidence type="ECO:0000313" key="7">
    <source>
        <dbReference type="Proteomes" id="UP000831495"/>
    </source>
</evidence>
<evidence type="ECO:0000259" key="4">
    <source>
        <dbReference type="Pfam" id="PF02576"/>
    </source>
</evidence>
<evidence type="ECO:0000256" key="2">
    <source>
        <dbReference type="ARBA" id="ARBA00022517"/>
    </source>
</evidence>
<evidence type="ECO:0000313" key="6">
    <source>
        <dbReference type="EMBL" id="UQS81584.1"/>
    </source>
</evidence>
<dbReference type="InterPro" id="IPR028998">
    <property type="entry name" value="RimP_C"/>
</dbReference>
<dbReference type="Gene3D" id="2.30.30.180">
    <property type="entry name" value="Ribosome maturation factor RimP, C-terminal domain"/>
    <property type="match status" value="1"/>
</dbReference>
<dbReference type="SUPFAM" id="SSF74942">
    <property type="entry name" value="YhbC-like, C-terminal domain"/>
    <property type="match status" value="1"/>
</dbReference>
<dbReference type="PANTHER" id="PTHR33867:SF1">
    <property type="entry name" value="RIBOSOME MATURATION FACTOR RIMP"/>
    <property type="match status" value="1"/>
</dbReference>
<dbReference type="Gene3D" id="3.30.300.70">
    <property type="entry name" value="RimP-like superfamily, N-terminal"/>
    <property type="match status" value="1"/>
</dbReference>
<proteinExistence type="inferred from homology"/>
<sequence>MISVTEKVTQLVQPILHGHDFYLVDLEYVKEAGSWYLRLYIDKPGGIDIEECAVVSQELSDQLDVQDPEVIPNAYFLEVSSPGAERPLKTQQDLQAAVNQYIHVSLYQKLEGNKVFEGTLLAYDDDQLTLEIKIKSQTKKLIIPRRQIAAIRLAIEF</sequence>
<dbReference type="EMBL" id="CP093366">
    <property type="protein sequence ID" value="UQS81584.1"/>
    <property type="molecule type" value="Genomic_DNA"/>
</dbReference>
<dbReference type="SUPFAM" id="SSF75420">
    <property type="entry name" value="YhbC-like, N-terminal domain"/>
    <property type="match status" value="1"/>
</dbReference>
<dbReference type="Pfam" id="PF17384">
    <property type="entry name" value="DUF150_C"/>
    <property type="match status" value="1"/>
</dbReference>
<protein>
    <recommendedName>
        <fullName evidence="3">Ribosome maturation factor RimP</fullName>
    </recommendedName>
</protein>
<feature type="domain" description="Ribosome maturation factor RimP N-terminal" evidence="4">
    <location>
        <begin position="11"/>
        <end position="85"/>
    </location>
</feature>
<feature type="domain" description="Ribosome maturation factor RimP C-terminal" evidence="5">
    <location>
        <begin position="88"/>
        <end position="157"/>
    </location>
</feature>
<dbReference type="NCBIfam" id="NF000928">
    <property type="entry name" value="PRK00092.1-2"/>
    <property type="match status" value="1"/>
</dbReference>
<evidence type="ECO:0000256" key="3">
    <source>
        <dbReference type="HAMAP-Rule" id="MF_01077"/>
    </source>
</evidence>
<keyword evidence="2 3" id="KW-0690">Ribosome biogenesis</keyword>
<dbReference type="Pfam" id="PF02576">
    <property type="entry name" value="RimP_N"/>
    <property type="match status" value="1"/>
</dbReference>
<dbReference type="InterPro" id="IPR036847">
    <property type="entry name" value="RimP_C_sf"/>
</dbReference>
<evidence type="ECO:0000259" key="5">
    <source>
        <dbReference type="Pfam" id="PF17384"/>
    </source>
</evidence>
<comment type="subcellular location">
    <subcellularLocation>
        <location evidence="3">Cytoplasm</location>
    </subcellularLocation>
</comment>
<reference evidence="6" key="1">
    <citation type="journal article" date="2022" name="Int. J. Syst. Evol. Microbiol.">
        <title>Apilactobacillus apisilvae sp. nov., Nicolia spurrieriana gen. nov. sp. nov., Bombilactobacillus folatiphilus sp. nov. and Bombilactobacillus thymidiniphilus sp. nov., four new lactic acid bacterial isolates from stingless bees Tetragonula carbonaria and Austroplebeia australis.</title>
        <authorList>
            <person name="Oliphant S.A."/>
            <person name="Watson-Haigh N.S."/>
            <person name="Sumby K.M."/>
            <person name="Gardner J."/>
            <person name="Groom S."/>
            <person name="Jiranek V."/>
        </authorList>
    </citation>
    <scope>NUCLEOTIDE SEQUENCE</scope>
    <source>
        <strain evidence="6">SG4_D2</strain>
    </source>
</reference>
<organism evidence="6 7">
    <name type="scientific">Bombilactobacillus folatiphilus</name>
    <dbReference type="NCBI Taxonomy" id="2923362"/>
    <lineage>
        <taxon>Bacteria</taxon>
        <taxon>Bacillati</taxon>
        <taxon>Bacillota</taxon>
        <taxon>Bacilli</taxon>
        <taxon>Lactobacillales</taxon>
        <taxon>Lactobacillaceae</taxon>
        <taxon>Bombilactobacillus</taxon>
    </lineage>
</organism>
<keyword evidence="7" id="KW-1185">Reference proteome</keyword>
<dbReference type="HAMAP" id="MF_01077">
    <property type="entry name" value="RimP"/>
    <property type="match status" value="1"/>
</dbReference>
<evidence type="ECO:0000256" key="1">
    <source>
        <dbReference type="ARBA" id="ARBA00022490"/>
    </source>
</evidence>
<dbReference type="InterPro" id="IPR035956">
    <property type="entry name" value="RimP_N_sf"/>
</dbReference>
<dbReference type="InterPro" id="IPR003728">
    <property type="entry name" value="Ribosome_maturation_RimP"/>
</dbReference>
<dbReference type="RefSeq" id="WP_249513854.1">
    <property type="nucleotide sequence ID" value="NZ_CP093366.1"/>
</dbReference>
<dbReference type="Proteomes" id="UP000831495">
    <property type="component" value="Chromosome"/>
</dbReference>
<dbReference type="CDD" id="cd01734">
    <property type="entry name" value="YlxS_C"/>
    <property type="match status" value="1"/>
</dbReference>